<organism evidence="1 2">
    <name type="scientific">Paracidovorax wautersii</name>
    <dbReference type="NCBI Taxonomy" id="1177982"/>
    <lineage>
        <taxon>Bacteria</taxon>
        <taxon>Pseudomonadati</taxon>
        <taxon>Pseudomonadota</taxon>
        <taxon>Betaproteobacteria</taxon>
        <taxon>Burkholderiales</taxon>
        <taxon>Comamonadaceae</taxon>
        <taxon>Paracidovorax</taxon>
    </lineage>
</organism>
<dbReference type="EMBL" id="JAVIZX010000001">
    <property type="protein sequence ID" value="MDR6216322.1"/>
    <property type="molecule type" value="Genomic_DNA"/>
</dbReference>
<reference evidence="1 2" key="1">
    <citation type="submission" date="2023-08" db="EMBL/GenBank/DDBJ databases">
        <title>Functional and genomic diversity of the sorghum phyllosphere microbiome.</title>
        <authorList>
            <person name="Shade A."/>
        </authorList>
    </citation>
    <scope>NUCLEOTIDE SEQUENCE [LARGE SCALE GENOMIC DNA]</scope>
    <source>
        <strain evidence="1 2">SORGH_AS_0335</strain>
    </source>
</reference>
<sequence length="133" mass="14461">MVCKALPDNRRMTLHYLEFDYSEDAEGTGTWDAIASVGDAHLPALQAEIVSVLAWAEAEFPAQRAPIEDGGRWDYDLQSEPEHVALQSLHYDAATRQLVPPMASAGGARHTLTLSLSGDAAFGAAFRSRFDLS</sequence>
<comment type="caution">
    <text evidence="1">The sequence shown here is derived from an EMBL/GenBank/DDBJ whole genome shotgun (WGS) entry which is preliminary data.</text>
</comment>
<dbReference type="Proteomes" id="UP001267710">
    <property type="component" value="Unassembled WGS sequence"/>
</dbReference>
<evidence type="ECO:0000313" key="2">
    <source>
        <dbReference type="Proteomes" id="UP001267710"/>
    </source>
</evidence>
<accession>A0ABU1IGH0</accession>
<keyword evidence="2" id="KW-1185">Reference proteome</keyword>
<proteinExistence type="predicted"/>
<gene>
    <name evidence="1" type="ORF">QE399_004011</name>
</gene>
<protein>
    <recommendedName>
        <fullName evidence="3">Immunity protein 50</fullName>
    </recommendedName>
</protein>
<name>A0ABU1IGH0_9BURK</name>
<evidence type="ECO:0000313" key="1">
    <source>
        <dbReference type="EMBL" id="MDR6216322.1"/>
    </source>
</evidence>
<evidence type="ECO:0008006" key="3">
    <source>
        <dbReference type="Google" id="ProtNLM"/>
    </source>
</evidence>